<dbReference type="GO" id="GO:0015074">
    <property type="term" value="P:DNA integration"/>
    <property type="evidence" value="ECO:0007669"/>
    <property type="project" value="InterPro"/>
</dbReference>
<sequence>MKSKPYDPTDKDRERALAKYAVIAPLVCRDLSPDERDLIRKQILDATHKFPGDRPVRISARTLREWCQIHRKHGISGLLPQPRKDRGKPRAVPQDVLDRAMALRQELPSRSASRISDMVATAGTVPVAASTLSFHFRQKGLDRSQEPDPKAFRRFEHPRPNACWQSDITDGILLPDPTDPAAKRRCYLHGFLDDHSRLVPHAAFYWRETLPALEDCFRQAIVKRGIPSMVYWDNGAVYRSRQLRRMAARLNVEIVFSTPYAPEGKGKIERFWGTLKSGFYPEAVNAGVKTLDELNRFFWGWLDEQYQAKMHSSTGQTPLDRWEAGRDGVRFATPEQISEVFLWEEDRVVRKTGTLALCGNDYPVPAHLIGERVVVRFDPFDLGEVKIALHGQVICVSSPQELVTRT</sequence>
<dbReference type="Pfam" id="PF09299">
    <property type="entry name" value="Mu-transpos_C"/>
    <property type="match status" value="1"/>
</dbReference>
<dbReference type="PANTHER" id="PTHR35004">
    <property type="entry name" value="TRANSPOSASE RV3428C-RELATED"/>
    <property type="match status" value="1"/>
</dbReference>
<dbReference type="InterPro" id="IPR015378">
    <property type="entry name" value="Transposase-like_Mu_C"/>
</dbReference>
<dbReference type="Pfam" id="PF00665">
    <property type="entry name" value="rve"/>
    <property type="match status" value="1"/>
</dbReference>
<name>A0A938BNU2_9BACT</name>
<dbReference type="Gene3D" id="3.30.420.10">
    <property type="entry name" value="Ribonuclease H-like superfamily/Ribonuclease H"/>
    <property type="match status" value="1"/>
</dbReference>
<feature type="domain" description="Integrase catalytic" evidence="1">
    <location>
        <begin position="156"/>
        <end position="326"/>
    </location>
</feature>
<dbReference type="Proteomes" id="UP000703893">
    <property type="component" value="Unassembled WGS sequence"/>
</dbReference>
<reference evidence="2 3" key="1">
    <citation type="submission" date="2019-03" db="EMBL/GenBank/DDBJ databases">
        <title>Lake Tanganyika Metagenome-Assembled Genomes (MAGs).</title>
        <authorList>
            <person name="Tran P."/>
        </authorList>
    </citation>
    <scope>NUCLEOTIDE SEQUENCE [LARGE SCALE GENOMIC DNA]</scope>
    <source>
        <strain evidence="2">K_DeepCast_65m_m2_236</strain>
    </source>
</reference>
<dbReference type="PROSITE" id="PS50994">
    <property type="entry name" value="INTEGRASE"/>
    <property type="match status" value="1"/>
</dbReference>
<organism evidence="2 3">
    <name type="scientific">Candidatus Tanganyikabacteria bacterium</name>
    <dbReference type="NCBI Taxonomy" id="2961651"/>
    <lineage>
        <taxon>Bacteria</taxon>
        <taxon>Bacillati</taxon>
        <taxon>Candidatus Sericytochromatia</taxon>
        <taxon>Candidatus Tanganyikabacteria</taxon>
    </lineage>
</organism>
<evidence type="ECO:0000259" key="1">
    <source>
        <dbReference type="PROSITE" id="PS50994"/>
    </source>
</evidence>
<dbReference type="InterPro" id="IPR009057">
    <property type="entry name" value="Homeodomain-like_sf"/>
</dbReference>
<protein>
    <submittedName>
        <fullName evidence="2">DDE-type integrase/transposase/recombinase</fullName>
    </submittedName>
</protein>
<gene>
    <name evidence="2" type="ORF">FJZ00_10170</name>
</gene>
<dbReference type="SUPFAM" id="SSF53098">
    <property type="entry name" value="Ribonuclease H-like"/>
    <property type="match status" value="1"/>
</dbReference>
<proteinExistence type="predicted"/>
<evidence type="ECO:0000313" key="2">
    <source>
        <dbReference type="EMBL" id="MBM3275510.1"/>
    </source>
</evidence>
<dbReference type="InterPro" id="IPR012337">
    <property type="entry name" value="RNaseH-like_sf"/>
</dbReference>
<dbReference type="PANTHER" id="PTHR35004:SF6">
    <property type="entry name" value="TRANSPOSASE"/>
    <property type="match status" value="1"/>
</dbReference>
<dbReference type="InterPro" id="IPR036397">
    <property type="entry name" value="RNaseH_sf"/>
</dbReference>
<dbReference type="InterPro" id="IPR009004">
    <property type="entry name" value="Transposase_Mu_C"/>
</dbReference>
<accession>A0A938BNU2</accession>
<dbReference type="EMBL" id="VGJX01000604">
    <property type="protein sequence ID" value="MBM3275510.1"/>
    <property type="molecule type" value="Genomic_DNA"/>
</dbReference>
<evidence type="ECO:0000313" key="3">
    <source>
        <dbReference type="Proteomes" id="UP000703893"/>
    </source>
</evidence>
<comment type="caution">
    <text evidence="2">The sequence shown here is derived from an EMBL/GenBank/DDBJ whole genome shotgun (WGS) entry which is preliminary data.</text>
</comment>
<dbReference type="GO" id="GO:0003676">
    <property type="term" value="F:nucleic acid binding"/>
    <property type="evidence" value="ECO:0007669"/>
    <property type="project" value="InterPro"/>
</dbReference>
<dbReference type="SUPFAM" id="SSF50610">
    <property type="entry name" value="mu transposase, C-terminal domain"/>
    <property type="match status" value="1"/>
</dbReference>
<dbReference type="SUPFAM" id="SSF46689">
    <property type="entry name" value="Homeodomain-like"/>
    <property type="match status" value="1"/>
</dbReference>
<dbReference type="AlphaFoldDB" id="A0A938BNU2"/>
<dbReference type="InterPro" id="IPR001584">
    <property type="entry name" value="Integrase_cat-core"/>
</dbReference>